<reference evidence="2 3" key="1">
    <citation type="submission" date="2015-03" db="EMBL/GenBank/DDBJ databases">
        <title>Comparative genomics of Pseudomonas insights into diversity of traits involved in vanlence and defense.</title>
        <authorList>
            <person name="Qin Y."/>
        </authorList>
    </citation>
    <scope>NUCLEOTIDE SEQUENCE [LARGE SCALE GENOMIC DNA]</scope>
    <source>
        <strain evidence="2 3">C8</strain>
    </source>
</reference>
<sequence length="756" mass="84624">MNQSKIVTFYSYKGGVGRTMSLANVAFLAALDSYKVLVMDWDMEAPGLAYYFRGLHDGAEAKALKNTRGLLNIFWDWSAGAEQAQSSEDVELLFDKASSGDIFEECVKPLIGPGLFEKNIKLDYISAGGLTVGKEQLFYEDALSKFSWSDFFDKYAGGALLEHLKTWAKSKYDLILIDSRTGFADVAGICTMQMPDEVALCFVLNRQNIDGIARVASAIRERREEEVSLRAVPMRMRVVGTESSEVSDAKARAVSELVRVGGFSNLAIQEDIKNLAIPAIDSIPSYETLAPFVATDPKFDQLTLNYAKLASELVGKSINVPVIKAETIDLVKRRLLPRHATEEFLENLATRDSESAVAELQQLTQSAQELIVNEEYLDPDYVKALVRACDNVAENLDDLAEIISIKMAAVDLLRAIASVEPDMWNIPLESKLSEVVDFHGYMLEHEVQLALLEELDIILAGFSSINLKLRRIEHRRKAAWIYVEMKKAEAVKRTIGEIVALSKDLTGHKLAQDQLAETVAIDVDVCRLKAEIEIQMGNYQAARSDLAESLSLIEKYTLRNNASSVLSRIKFNIHIRFTELPRPYLSVREAAEHAVEAAASGWSIQRVVLRFITLSRVVIESGSDALTVKFCEALFGGDNRARVQLGNYYGRYPEQAVDFFKIARELVSVVIKHEDRSRSFVICTAFSEAASLVLKGLIRRRHSVKEEDWTLLMNEFDLLSTLFDRVGVHIEAHNSVLENRLFVRGKRHDSNSPEDD</sequence>
<dbReference type="NCBIfam" id="NF047398">
    <property type="entry name" value="AAA_KGGVGR"/>
    <property type="match status" value="1"/>
</dbReference>
<dbReference type="InterPro" id="IPR027417">
    <property type="entry name" value="P-loop_NTPase"/>
</dbReference>
<name>A0A0F4TRT7_PSEFL</name>
<dbReference type="PANTHER" id="PTHR13696">
    <property type="entry name" value="P-LOOP CONTAINING NUCLEOSIDE TRIPHOSPHATE HYDROLASE"/>
    <property type="match status" value="1"/>
</dbReference>
<dbReference type="PANTHER" id="PTHR13696:SF52">
    <property type="entry name" value="PARA FAMILY PROTEIN CT_582"/>
    <property type="match status" value="1"/>
</dbReference>
<comment type="caution">
    <text evidence="2">The sequence shown here is derived from an EMBL/GenBank/DDBJ whole genome shotgun (WGS) entry which is preliminary data.</text>
</comment>
<dbReference type="Gene3D" id="3.40.50.300">
    <property type="entry name" value="P-loop containing nucleotide triphosphate hydrolases"/>
    <property type="match status" value="1"/>
</dbReference>
<accession>A0A0F4TRT7</accession>
<dbReference type="Proteomes" id="UP000033588">
    <property type="component" value="Unassembled WGS sequence"/>
</dbReference>
<dbReference type="InterPro" id="IPR050678">
    <property type="entry name" value="DNA_Partitioning_ATPase"/>
</dbReference>
<dbReference type="RefSeq" id="WP_046040631.1">
    <property type="nucleotide sequence ID" value="NZ_LACC01000015.1"/>
</dbReference>
<evidence type="ECO:0000313" key="3">
    <source>
        <dbReference type="Proteomes" id="UP000033588"/>
    </source>
</evidence>
<dbReference type="AlphaFoldDB" id="A0A0F4TRT7"/>
<protein>
    <recommendedName>
        <fullName evidence="1">CobQ/CobB/MinD/ParA nucleotide binding domain-containing protein</fullName>
    </recommendedName>
</protein>
<dbReference type="OrthoDB" id="580767at2"/>
<gene>
    <name evidence="2" type="ORF">VC35_13295</name>
</gene>
<dbReference type="InterPro" id="IPR002586">
    <property type="entry name" value="CobQ/CobB/MinD/ParA_Nub-bd_dom"/>
</dbReference>
<dbReference type="EMBL" id="LACC01000015">
    <property type="protein sequence ID" value="KJZ46087.1"/>
    <property type="molecule type" value="Genomic_DNA"/>
</dbReference>
<feature type="domain" description="CobQ/CobB/MinD/ParA nucleotide binding" evidence="1">
    <location>
        <begin position="8"/>
        <end position="226"/>
    </location>
</feature>
<dbReference type="PATRIC" id="fig|294.132.peg.1421"/>
<dbReference type="SUPFAM" id="SSF52540">
    <property type="entry name" value="P-loop containing nucleoside triphosphate hydrolases"/>
    <property type="match status" value="1"/>
</dbReference>
<dbReference type="Pfam" id="PF01656">
    <property type="entry name" value="CbiA"/>
    <property type="match status" value="1"/>
</dbReference>
<proteinExistence type="predicted"/>
<evidence type="ECO:0000313" key="2">
    <source>
        <dbReference type="EMBL" id="KJZ46087.1"/>
    </source>
</evidence>
<organism evidence="2 3">
    <name type="scientific">Pseudomonas fluorescens</name>
    <dbReference type="NCBI Taxonomy" id="294"/>
    <lineage>
        <taxon>Bacteria</taxon>
        <taxon>Pseudomonadati</taxon>
        <taxon>Pseudomonadota</taxon>
        <taxon>Gammaproteobacteria</taxon>
        <taxon>Pseudomonadales</taxon>
        <taxon>Pseudomonadaceae</taxon>
        <taxon>Pseudomonas</taxon>
    </lineage>
</organism>
<evidence type="ECO:0000259" key="1">
    <source>
        <dbReference type="Pfam" id="PF01656"/>
    </source>
</evidence>